<dbReference type="OrthoDB" id="9786435at2"/>
<reference evidence="3 4" key="1">
    <citation type="submission" date="2019-03" db="EMBL/GenBank/DDBJ databases">
        <title>Genomic Encyclopedia of Type Strains, Phase III (KMG-III): the genomes of soil and plant-associated and newly described type strains.</title>
        <authorList>
            <person name="Whitman W."/>
        </authorList>
    </citation>
    <scope>NUCLEOTIDE SEQUENCE [LARGE SCALE GENOMIC DNA]</scope>
    <source>
        <strain evidence="3 4">VKM Ac-2570</strain>
    </source>
</reference>
<evidence type="ECO:0000256" key="2">
    <source>
        <dbReference type="RuleBase" id="RU000363"/>
    </source>
</evidence>
<evidence type="ECO:0000313" key="4">
    <source>
        <dbReference type="Proteomes" id="UP000295447"/>
    </source>
</evidence>
<sequence>MDLQLNGKRALVTGSTSGIGQAIATALAAEGVAVVVHGRDAERAKATASAIDANGGTAAVVLGELSHDAGAQSVASAAVEAFGGIDILVNNAASAGEVDGWMAGGPQDWLNLYNANVASAVRLIGLLTPAMRTAGWGRVIQIGSAAQPYPLPLKAAYSATKAALSNLTVSLSKELAGTGVTANTISPGPTSTAAFRDLALSFAQHHGMGDDVEAGARTLIAGPLANPSGRLAEPDEIGALTALVASPLGASINGANLRIDGGFTPTVN</sequence>
<evidence type="ECO:0000256" key="1">
    <source>
        <dbReference type="ARBA" id="ARBA00006484"/>
    </source>
</evidence>
<accession>A0A4R7ZWU6</accession>
<comment type="caution">
    <text evidence="3">The sequence shown here is derived from an EMBL/GenBank/DDBJ whole genome shotgun (WGS) entry which is preliminary data.</text>
</comment>
<dbReference type="InterPro" id="IPR036291">
    <property type="entry name" value="NAD(P)-bd_dom_sf"/>
</dbReference>
<dbReference type="SUPFAM" id="SSF51735">
    <property type="entry name" value="NAD(P)-binding Rossmann-fold domains"/>
    <property type="match status" value="1"/>
</dbReference>
<dbReference type="PRINTS" id="PR00081">
    <property type="entry name" value="GDHRDH"/>
</dbReference>
<dbReference type="AlphaFoldDB" id="A0A4R7ZWU6"/>
<organism evidence="3 4">
    <name type="scientific">Kribbella kalugense</name>
    <dbReference type="NCBI Taxonomy" id="2512221"/>
    <lineage>
        <taxon>Bacteria</taxon>
        <taxon>Bacillati</taxon>
        <taxon>Actinomycetota</taxon>
        <taxon>Actinomycetes</taxon>
        <taxon>Propionibacteriales</taxon>
        <taxon>Kribbellaceae</taxon>
        <taxon>Kribbella</taxon>
    </lineage>
</organism>
<dbReference type="GO" id="GO:0032787">
    <property type="term" value="P:monocarboxylic acid metabolic process"/>
    <property type="evidence" value="ECO:0007669"/>
    <property type="project" value="UniProtKB-ARBA"/>
</dbReference>
<protein>
    <submittedName>
        <fullName evidence="3">Short-subunit dehydrogenase</fullName>
    </submittedName>
</protein>
<dbReference type="Proteomes" id="UP000295447">
    <property type="component" value="Unassembled WGS sequence"/>
</dbReference>
<proteinExistence type="inferred from homology"/>
<evidence type="ECO:0000313" key="3">
    <source>
        <dbReference type="EMBL" id="TDW22452.1"/>
    </source>
</evidence>
<gene>
    <name evidence="3" type="ORF">EV650_1289</name>
</gene>
<dbReference type="Pfam" id="PF00106">
    <property type="entry name" value="adh_short"/>
    <property type="match status" value="1"/>
</dbReference>
<dbReference type="RefSeq" id="WP_134116299.1">
    <property type="nucleotide sequence ID" value="NZ_SODF01000001.1"/>
</dbReference>
<dbReference type="Gene3D" id="3.40.50.720">
    <property type="entry name" value="NAD(P)-binding Rossmann-like Domain"/>
    <property type="match status" value="1"/>
</dbReference>
<dbReference type="InterPro" id="IPR020904">
    <property type="entry name" value="Sc_DH/Rdtase_CS"/>
</dbReference>
<name>A0A4R7ZWU6_9ACTN</name>
<dbReference type="InterPro" id="IPR002347">
    <property type="entry name" value="SDR_fam"/>
</dbReference>
<comment type="similarity">
    <text evidence="1 2">Belongs to the short-chain dehydrogenases/reductases (SDR) family.</text>
</comment>
<dbReference type="EMBL" id="SODF01000001">
    <property type="protein sequence ID" value="TDW22452.1"/>
    <property type="molecule type" value="Genomic_DNA"/>
</dbReference>
<dbReference type="InterPro" id="IPR050259">
    <property type="entry name" value="SDR"/>
</dbReference>
<keyword evidence="4" id="KW-1185">Reference proteome</keyword>
<dbReference type="PANTHER" id="PTHR42879">
    <property type="entry name" value="3-OXOACYL-(ACYL-CARRIER-PROTEIN) REDUCTASE"/>
    <property type="match status" value="1"/>
</dbReference>
<dbReference type="PROSITE" id="PS00061">
    <property type="entry name" value="ADH_SHORT"/>
    <property type="match status" value="1"/>
</dbReference>
<dbReference type="PRINTS" id="PR00080">
    <property type="entry name" value="SDRFAMILY"/>
</dbReference>